<protein>
    <submittedName>
        <fullName evidence="6">LLM class flavin-dependent oxidoreductase</fullName>
    </submittedName>
</protein>
<dbReference type="PANTHER" id="PTHR30137:SF8">
    <property type="entry name" value="BLR5498 PROTEIN"/>
    <property type="match status" value="1"/>
</dbReference>
<dbReference type="Proteomes" id="UP001211044">
    <property type="component" value="Chromosome"/>
</dbReference>
<dbReference type="Gene3D" id="3.40.50.360">
    <property type="match status" value="1"/>
</dbReference>
<feature type="region of interest" description="Disordered" evidence="3">
    <location>
        <begin position="345"/>
        <end position="367"/>
    </location>
</feature>
<dbReference type="NCBIfam" id="TIGR04036">
    <property type="entry name" value="LLM_CE1758_fam"/>
    <property type="match status" value="1"/>
</dbReference>
<dbReference type="InterPro" id="IPR023934">
    <property type="entry name" value="LLM_FMN-dep_put"/>
</dbReference>
<name>A0AB38XPB9_9ACTO</name>
<sequence length="652" mass="71262">MAHKMQFGVFSVGDLTIDPTSGMVPTESERLHAMTKIAVHAEEVGLDVFAQGEHHNPPFVPSSPTTMLGYIAAKTERIILSTSTTLITTNDPVKLAEDYAMLQHLSGGRMDLMLGRGNTGPVYPWFGKDIRDGIELSFENYGLLRKLWDETDVYWEGKHRTPLRGFTAVPRPLDGVAPFVWHGSIRSPEIAEQAAYYGDGFFHNNIFWPASHTAKMVNLYRERFEHYGHGPAKKAIVGLGGQVFMAKRSQDAKEAFRPYFDNAPVYGGGPTMEEFTEQTPLTVGSPQEVIDRTLSFREMVGDYQRQLFLVDHAGLPLTEVLHQIDFLGEILPVLRREFASLSEEDVPDAPTHESLLRLRGKEPARSEAKIWQEQTPDADLVNEPREWNQISIDLTAGAQTDDGVGTRDGAAAGDTVTGASFYQQAPSREAALGRADKWLEESQKSGSGTVEQEDSPVQSQEAPWWTKNERRIVVIHAGMSDASSSRKLAMRLAKEAAAKLGAAGHSIQIREVALRKLARDLADNVLTGFGNEKLEGIKAAVSGAAALVAVTPTYQGSFSGLFKQFFDVLEDGALEGKPVLLGGTGGTPRHALVLEHHLRPVLTYMHAETVPTAIFAATEDWGSKAADSDGSGGQALARRIARGAAQLAQRLL</sequence>
<dbReference type="GO" id="GO:0005829">
    <property type="term" value="C:cytosol"/>
    <property type="evidence" value="ECO:0007669"/>
    <property type="project" value="TreeGrafter"/>
</dbReference>
<evidence type="ECO:0000259" key="5">
    <source>
        <dbReference type="Pfam" id="PF03358"/>
    </source>
</evidence>
<gene>
    <name evidence="6" type="ORF">PIG85_00275</name>
</gene>
<dbReference type="AlphaFoldDB" id="A0AB38XPB9"/>
<dbReference type="Pfam" id="PF03358">
    <property type="entry name" value="FMN_red"/>
    <property type="match status" value="1"/>
</dbReference>
<feature type="compositionally biased region" description="Polar residues" evidence="3">
    <location>
        <begin position="444"/>
        <end position="461"/>
    </location>
</feature>
<dbReference type="InterPro" id="IPR023932">
    <property type="entry name" value="CE1759_FMN_reduct"/>
</dbReference>
<dbReference type="InterPro" id="IPR036661">
    <property type="entry name" value="Luciferase-like_sf"/>
</dbReference>
<evidence type="ECO:0000259" key="4">
    <source>
        <dbReference type="Pfam" id="PF00296"/>
    </source>
</evidence>
<proteinExistence type="predicted"/>
<feature type="domain" description="NADPH-dependent FMN reductase-like" evidence="5">
    <location>
        <begin position="471"/>
        <end position="621"/>
    </location>
</feature>
<dbReference type="GO" id="GO:0016705">
    <property type="term" value="F:oxidoreductase activity, acting on paired donors, with incorporation or reduction of molecular oxygen"/>
    <property type="evidence" value="ECO:0007669"/>
    <property type="project" value="InterPro"/>
</dbReference>
<accession>A0AB38XPB9</accession>
<evidence type="ECO:0000313" key="7">
    <source>
        <dbReference type="Proteomes" id="UP001211044"/>
    </source>
</evidence>
<dbReference type="Pfam" id="PF00296">
    <property type="entry name" value="Bac_luciferase"/>
    <property type="match status" value="1"/>
</dbReference>
<organism evidence="6 7">
    <name type="scientific">Winkia neuii subsp. anitrata</name>
    <dbReference type="NCBI Taxonomy" id="29318"/>
    <lineage>
        <taxon>Bacteria</taxon>
        <taxon>Bacillati</taxon>
        <taxon>Actinomycetota</taxon>
        <taxon>Actinomycetes</taxon>
        <taxon>Actinomycetales</taxon>
        <taxon>Actinomycetaceae</taxon>
        <taxon>Winkia</taxon>
    </lineage>
</organism>
<dbReference type="PANTHER" id="PTHR30137">
    <property type="entry name" value="LUCIFERASE-LIKE MONOOXYGENASE"/>
    <property type="match status" value="1"/>
</dbReference>
<dbReference type="KEGG" id="wne:PIG85_00275"/>
<dbReference type="SUPFAM" id="SSF51679">
    <property type="entry name" value="Bacterial luciferase-like"/>
    <property type="match status" value="1"/>
</dbReference>
<dbReference type="EMBL" id="CP116394">
    <property type="protein sequence ID" value="WCE46115.1"/>
    <property type="molecule type" value="Genomic_DNA"/>
</dbReference>
<dbReference type="GO" id="GO:0004497">
    <property type="term" value="F:monooxygenase activity"/>
    <property type="evidence" value="ECO:0007669"/>
    <property type="project" value="UniProtKB-KW"/>
</dbReference>
<dbReference type="InterPro" id="IPR029039">
    <property type="entry name" value="Flavoprotein-like_sf"/>
</dbReference>
<dbReference type="NCBIfam" id="TIGR04037">
    <property type="entry name" value="LLM_duo_CE1759"/>
    <property type="match status" value="1"/>
</dbReference>
<evidence type="ECO:0000313" key="6">
    <source>
        <dbReference type="EMBL" id="WCE46115.1"/>
    </source>
</evidence>
<keyword evidence="1" id="KW-0560">Oxidoreductase</keyword>
<dbReference type="InterPro" id="IPR050766">
    <property type="entry name" value="Bact_Lucif_Oxidored"/>
</dbReference>
<feature type="compositionally biased region" description="Basic and acidic residues" evidence="3">
    <location>
        <begin position="350"/>
        <end position="367"/>
    </location>
</feature>
<evidence type="ECO:0000256" key="3">
    <source>
        <dbReference type="SAM" id="MobiDB-lite"/>
    </source>
</evidence>
<dbReference type="RefSeq" id="WP_004807098.1">
    <property type="nucleotide sequence ID" value="NZ_CP116394.1"/>
</dbReference>
<dbReference type="Gene3D" id="3.20.20.30">
    <property type="entry name" value="Luciferase-like domain"/>
    <property type="match status" value="1"/>
</dbReference>
<feature type="domain" description="Luciferase-like" evidence="4">
    <location>
        <begin position="5"/>
        <end position="301"/>
    </location>
</feature>
<feature type="region of interest" description="Disordered" evidence="3">
    <location>
        <begin position="440"/>
        <end position="463"/>
    </location>
</feature>
<dbReference type="InterPro" id="IPR011251">
    <property type="entry name" value="Luciferase-like_dom"/>
</dbReference>
<keyword evidence="2" id="KW-0503">Monooxygenase</keyword>
<reference evidence="6" key="1">
    <citation type="submission" date="2023-01" db="EMBL/GenBank/DDBJ databases">
        <title>Comparative Genomic Analysis of the Clinically-Derived Winkia Strain NY0527 Provides Evidence into the Taxonomic Reassignment of Winkia neuii and Characterizes Their Virulence Traits.</title>
        <authorList>
            <person name="Cai X."/>
            <person name="Peng Y."/>
            <person name="Li M."/>
            <person name="Qiu Y."/>
            <person name="Wang Y."/>
            <person name="Xu L."/>
            <person name="Hou Q."/>
        </authorList>
    </citation>
    <scope>NUCLEOTIDE SEQUENCE</scope>
    <source>
        <strain evidence="6">NY0527</strain>
    </source>
</reference>
<evidence type="ECO:0000256" key="1">
    <source>
        <dbReference type="ARBA" id="ARBA00023002"/>
    </source>
</evidence>
<dbReference type="SUPFAM" id="SSF52218">
    <property type="entry name" value="Flavoproteins"/>
    <property type="match status" value="1"/>
</dbReference>
<dbReference type="InterPro" id="IPR005025">
    <property type="entry name" value="FMN_Rdtase-like_dom"/>
</dbReference>
<evidence type="ECO:0000256" key="2">
    <source>
        <dbReference type="ARBA" id="ARBA00023033"/>
    </source>
</evidence>